<dbReference type="RefSeq" id="WP_166006774.1">
    <property type="nucleotide sequence ID" value="NZ_CP049886.1"/>
</dbReference>
<evidence type="ECO:0000256" key="1">
    <source>
        <dbReference type="ARBA" id="ARBA00004651"/>
    </source>
</evidence>
<reference evidence="8 9" key="1">
    <citation type="submission" date="2020-03" db="EMBL/GenBank/DDBJ databases">
        <title>Vagococcus sp. nov., isolated from beetles.</title>
        <authorList>
            <person name="Hyun D.-W."/>
            <person name="Bae J.-W."/>
        </authorList>
    </citation>
    <scope>NUCLEOTIDE SEQUENCE [LARGE SCALE GENOMIC DNA]</scope>
    <source>
        <strain evidence="8 9">HDW17A</strain>
    </source>
</reference>
<dbReference type="Pfam" id="PF10035">
    <property type="entry name" value="DUF2179"/>
    <property type="match status" value="1"/>
</dbReference>
<protein>
    <submittedName>
        <fullName evidence="8">YitT family protein</fullName>
    </submittedName>
</protein>
<dbReference type="Proteomes" id="UP000500890">
    <property type="component" value="Chromosome"/>
</dbReference>
<dbReference type="InterPro" id="IPR051461">
    <property type="entry name" value="UPF0750_membrane"/>
</dbReference>
<name>A0A6G8ALK7_9ENTE</name>
<keyword evidence="3 6" id="KW-0812">Transmembrane</keyword>
<dbReference type="InterPro" id="IPR003740">
    <property type="entry name" value="YitT"/>
</dbReference>
<keyword evidence="9" id="KW-1185">Reference proteome</keyword>
<dbReference type="InterPro" id="IPR015867">
    <property type="entry name" value="N-reg_PII/ATP_PRibTrfase_C"/>
</dbReference>
<feature type="transmembrane region" description="Helical" evidence="6">
    <location>
        <begin position="162"/>
        <end position="179"/>
    </location>
</feature>
<feature type="transmembrane region" description="Helical" evidence="6">
    <location>
        <begin position="119"/>
        <end position="141"/>
    </location>
</feature>
<accession>A0A6G8ALK7</accession>
<keyword evidence="4 6" id="KW-1133">Transmembrane helix</keyword>
<comment type="subcellular location">
    <subcellularLocation>
        <location evidence="1">Cell membrane</location>
        <topology evidence="1">Multi-pass membrane protein</topology>
    </subcellularLocation>
</comment>
<keyword evidence="2" id="KW-1003">Cell membrane</keyword>
<evidence type="ECO:0000256" key="4">
    <source>
        <dbReference type="ARBA" id="ARBA00022989"/>
    </source>
</evidence>
<dbReference type="PANTHER" id="PTHR33545:SF5">
    <property type="entry name" value="UPF0750 MEMBRANE PROTEIN YITT"/>
    <property type="match status" value="1"/>
</dbReference>
<evidence type="ECO:0000256" key="3">
    <source>
        <dbReference type="ARBA" id="ARBA00022692"/>
    </source>
</evidence>
<feature type="transmembrane region" description="Helical" evidence="6">
    <location>
        <begin position="92"/>
        <end position="113"/>
    </location>
</feature>
<dbReference type="GO" id="GO:0005886">
    <property type="term" value="C:plasma membrane"/>
    <property type="evidence" value="ECO:0007669"/>
    <property type="project" value="UniProtKB-SubCell"/>
</dbReference>
<gene>
    <name evidence="8" type="ORF">G7081_01515</name>
</gene>
<evidence type="ECO:0000313" key="8">
    <source>
        <dbReference type="EMBL" id="QIL45860.1"/>
    </source>
</evidence>
<organism evidence="8 9">
    <name type="scientific">Vagococcus coleopterorum</name>
    <dbReference type="NCBI Taxonomy" id="2714946"/>
    <lineage>
        <taxon>Bacteria</taxon>
        <taxon>Bacillati</taxon>
        <taxon>Bacillota</taxon>
        <taxon>Bacilli</taxon>
        <taxon>Lactobacillales</taxon>
        <taxon>Enterococcaceae</taxon>
        <taxon>Vagococcus</taxon>
    </lineage>
</organism>
<feature type="transmembrane region" description="Helical" evidence="6">
    <location>
        <begin position="20"/>
        <end position="42"/>
    </location>
</feature>
<dbReference type="KEGG" id="vah:G7081_01515"/>
<proteinExistence type="predicted"/>
<dbReference type="Pfam" id="PF02588">
    <property type="entry name" value="YitT_membrane"/>
    <property type="match status" value="1"/>
</dbReference>
<dbReference type="AlphaFoldDB" id="A0A6G8ALK7"/>
<dbReference type="PIRSF" id="PIRSF006483">
    <property type="entry name" value="Membrane_protein_YitT"/>
    <property type="match status" value="1"/>
</dbReference>
<evidence type="ECO:0000259" key="7">
    <source>
        <dbReference type="Pfam" id="PF10035"/>
    </source>
</evidence>
<evidence type="ECO:0000256" key="5">
    <source>
        <dbReference type="ARBA" id="ARBA00023136"/>
    </source>
</evidence>
<sequence length="295" mass="32612">MQKTQAVPGIQNQNFPLQLFLAALNGLFVAVGINFFLLPHSIYSNGITAVGQVINAYTDHFLNFEIMSIGTWVFVLSVPLILLSWFKLGKNFTVLSLVSVFSTMVVMNWVPVIKVSGNPLLSAAVGGAVMGYGAALCYKYGFSPGGLDILIAWIKKATGKNVGAISLVINAIVYTLAAVLDGFDILLYSLVTLYVMTMVMDKFYTQQQLAETTIFTKHPENVETILTEKFPRGATVMDKAYGMYTKENVVVYTVVSTQYELSELYKLIDECDKAAFVRTNLIYKVKGNFQKDHLS</sequence>
<dbReference type="Gene3D" id="3.30.70.120">
    <property type="match status" value="1"/>
</dbReference>
<dbReference type="InterPro" id="IPR019264">
    <property type="entry name" value="DUF2179"/>
</dbReference>
<keyword evidence="5 6" id="KW-0472">Membrane</keyword>
<evidence type="ECO:0000256" key="6">
    <source>
        <dbReference type="SAM" id="Phobius"/>
    </source>
</evidence>
<feature type="domain" description="DUF2179" evidence="7">
    <location>
        <begin position="232"/>
        <end position="287"/>
    </location>
</feature>
<feature type="transmembrane region" description="Helical" evidence="6">
    <location>
        <begin position="185"/>
        <end position="204"/>
    </location>
</feature>
<evidence type="ECO:0000256" key="2">
    <source>
        <dbReference type="ARBA" id="ARBA00022475"/>
    </source>
</evidence>
<dbReference type="PANTHER" id="PTHR33545">
    <property type="entry name" value="UPF0750 MEMBRANE PROTEIN YITT-RELATED"/>
    <property type="match status" value="1"/>
</dbReference>
<evidence type="ECO:0000313" key="9">
    <source>
        <dbReference type="Proteomes" id="UP000500890"/>
    </source>
</evidence>
<dbReference type="EMBL" id="CP049886">
    <property type="protein sequence ID" value="QIL45860.1"/>
    <property type="molecule type" value="Genomic_DNA"/>
</dbReference>
<feature type="transmembrane region" description="Helical" evidence="6">
    <location>
        <begin position="62"/>
        <end position="85"/>
    </location>
</feature>